<comment type="pathway">
    <text evidence="1">Protein modification; protein ubiquitination.</text>
</comment>
<dbReference type="GO" id="GO:0009740">
    <property type="term" value="P:gibberellic acid mediated signaling pathway"/>
    <property type="evidence" value="ECO:0007669"/>
    <property type="project" value="TreeGrafter"/>
</dbReference>
<sequence length="232" mass="25683">MCLRTHNRYPPPWEVMVLVANHLEPKALAMAACVCKSWFTSMSSDHLWKPFCSTRFPSLSRLQATDPAVSYRRLYSLGYSSAKRRLREPLKPRLSLENLTFAIDVHGGDSCIVTIVKPGGELDIDPNAVFRFDIDVHCENLVVFDVLDNLKLTWNVVLNGFKGVFTVMESKGKGSFVPETKGWFSEELPSPGCCSSMGTSGLVADVSIGLRGSSSGKKMVEKITNLLVSIYT</sequence>
<dbReference type="GO" id="GO:0005737">
    <property type="term" value="C:cytoplasm"/>
    <property type="evidence" value="ECO:0007669"/>
    <property type="project" value="TreeGrafter"/>
</dbReference>
<dbReference type="InterPro" id="IPR036047">
    <property type="entry name" value="F-box-like_dom_sf"/>
</dbReference>
<dbReference type="Pfam" id="PF12937">
    <property type="entry name" value="F-box-like"/>
    <property type="match status" value="1"/>
</dbReference>
<organism evidence="3 4">
    <name type="scientific">Nyssa sinensis</name>
    <dbReference type="NCBI Taxonomy" id="561372"/>
    <lineage>
        <taxon>Eukaryota</taxon>
        <taxon>Viridiplantae</taxon>
        <taxon>Streptophyta</taxon>
        <taxon>Embryophyta</taxon>
        <taxon>Tracheophyta</taxon>
        <taxon>Spermatophyta</taxon>
        <taxon>Magnoliopsida</taxon>
        <taxon>eudicotyledons</taxon>
        <taxon>Gunneridae</taxon>
        <taxon>Pentapetalae</taxon>
        <taxon>asterids</taxon>
        <taxon>Cornales</taxon>
        <taxon>Nyssaceae</taxon>
        <taxon>Nyssa</taxon>
    </lineage>
</organism>
<comment type="subcellular location">
    <subcellularLocation>
        <location evidence="1">Nucleus</location>
    </subcellularLocation>
</comment>
<keyword evidence="1" id="KW-0833">Ubl conjugation pathway</keyword>
<dbReference type="GO" id="GO:0019005">
    <property type="term" value="C:SCF ubiquitin ligase complex"/>
    <property type="evidence" value="ECO:0007669"/>
    <property type="project" value="UniProtKB-UniRule"/>
</dbReference>
<comment type="function">
    <text evidence="1">Acts as a component of a SCF E3 ubiquitin ligase complexes.</text>
</comment>
<dbReference type="Gene3D" id="1.20.1280.50">
    <property type="match status" value="1"/>
</dbReference>
<dbReference type="GO" id="GO:0005634">
    <property type="term" value="C:nucleus"/>
    <property type="evidence" value="ECO:0007669"/>
    <property type="project" value="UniProtKB-SubCell"/>
</dbReference>
<reference evidence="3 4" key="1">
    <citation type="submission" date="2019-09" db="EMBL/GenBank/DDBJ databases">
        <title>A chromosome-level genome assembly of the Chinese tupelo Nyssa sinensis.</title>
        <authorList>
            <person name="Yang X."/>
            <person name="Kang M."/>
            <person name="Yang Y."/>
            <person name="Xiong H."/>
            <person name="Wang M."/>
            <person name="Zhang Z."/>
            <person name="Wang Z."/>
            <person name="Wu H."/>
            <person name="Ma T."/>
            <person name="Liu J."/>
            <person name="Xi Z."/>
        </authorList>
    </citation>
    <scope>NUCLEOTIDE SEQUENCE [LARGE SCALE GENOMIC DNA]</scope>
    <source>
        <strain evidence="3">J267</strain>
        <tissue evidence="3">Leaf</tissue>
    </source>
</reference>
<accession>A0A5J4ZWQ3</accession>
<evidence type="ECO:0000256" key="1">
    <source>
        <dbReference type="RuleBase" id="RU369085"/>
    </source>
</evidence>
<comment type="subunit">
    <text evidence="1">Component of the SCF-type E3 ligase complex.</text>
</comment>
<dbReference type="SUPFAM" id="SSF81383">
    <property type="entry name" value="F-box domain"/>
    <property type="match status" value="1"/>
</dbReference>
<dbReference type="GO" id="GO:0031146">
    <property type="term" value="P:SCF-dependent proteasomal ubiquitin-dependent protein catabolic process"/>
    <property type="evidence" value="ECO:0007669"/>
    <property type="project" value="UniProtKB-UniRule"/>
</dbReference>
<feature type="domain" description="F-box" evidence="2">
    <location>
        <begin position="12"/>
        <end position="52"/>
    </location>
</feature>
<evidence type="ECO:0000313" key="3">
    <source>
        <dbReference type="EMBL" id="KAA8521832.1"/>
    </source>
</evidence>
<dbReference type="PANTHER" id="PTHR12874:SF16">
    <property type="entry name" value="OS01G0800800 PROTEIN"/>
    <property type="match status" value="1"/>
</dbReference>
<dbReference type="EMBL" id="CM018048">
    <property type="protein sequence ID" value="KAA8521832.1"/>
    <property type="molecule type" value="Genomic_DNA"/>
</dbReference>
<dbReference type="OrthoDB" id="1905685at2759"/>
<keyword evidence="1" id="KW-0539">Nucleus</keyword>
<keyword evidence="4" id="KW-1185">Reference proteome</keyword>
<dbReference type="InterPro" id="IPR001810">
    <property type="entry name" value="F-box_dom"/>
</dbReference>
<evidence type="ECO:0000259" key="2">
    <source>
        <dbReference type="Pfam" id="PF12937"/>
    </source>
</evidence>
<name>A0A5J4ZWQ3_9ASTE</name>
<protein>
    <recommendedName>
        <fullName evidence="1">F-box protein</fullName>
    </recommendedName>
</protein>
<evidence type="ECO:0000313" key="4">
    <source>
        <dbReference type="Proteomes" id="UP000325577"/>
    </source>
</evidence>
<dbReference type="Proteomes" id="UP000325577">
    <property type="component" value="Linkage Group LG5"/>
</dbReference>
<dbReference type="PANTHER" id="PTHR12874">
    <property type="entry name" value="F-BOX ONLY PROTEIN 48-RELATED"/>
    <property type="match status" value="1"/>
</dbReference>
<gene>
    <name evidence="3" type="ORF">F0562_012497</name>
</gene>
<dbReference type="AlphaFoldDB" id="A0A5J4ZWQ3"/>
<proteinExistence type="predicted"/>
<dbReference type="GO" id="GO:0016567">
    <property type="term" value="P:protein ubiquitination"/>
    <property type="evidence" value="ECO:0007669"/>
    <property type="project" value="UniProtKB-UniRule"/>
</dbReference>